<protein>
    <submittedName>
        <fullName evidence="3">Uncharacterized protein</fullName>
    </submittedName>
</protein>
<dbReference type="InterPro" id="IPR014721">
    <property type="entry name" value="Ribsml_uS5_D2-typ_fold_subgr"/>
</dbReference>
<name>A0ABQ7M4M8_BRACM</name>
<organism evidence="3 4">
    <name type="scientific">Brassica rapa subsp. trilocularis</name>
    <dbReference type="NCBI Taxonomy" id="1813537"/>
    <lineage>
        <taxon>Eukaryota</taxon>
        <taxon>Viridiplantae</taxon>
        <taxon>Streptophyta</taxon>
        <taxon>Embryophyta</taxon>
        <taxon>Tracheophyta</taxon>
        <taxon>Spermatophyta</taxon>
        <taxon>Magnoliopsida</taxon>
        <taxon>eudicotyledons</taxon>
        <taxon>Gunneridae</taxon>
        <taxon>Pentapetalae</taxon>
        <taxon>rosids</taxon>
        <taxon>malvids</taxon>
        <taxon>Brassicales</taxon>
        <taxon>Brassicaceae</taxon>
        <taxon>Brassiceae</taxon>
        <taxon>Brassica</taxon>
    </lineage>
</organism>
<keyword evidence="2" id="KW-0687">Ribonucleoprotein</keyword>
<dbReference type="SUPFAM" id="SSF54211">
    <property type="entry name" value="Ribosomal protein S5 domain 2-like"/>
    <property type="match status" value="1"/>
</dbReference>
<dbReference type="EMBL" id="JADBGQ010000006">
    <property type="protein sequence ID" value="KAG5393738.1"/>
    <property type="molecule type" value="Genomic_DNA"/>
</dbReference>
<reference evidence="3 4" key="1">
    <citation type="submission" date="2021-03" db="EMBL/GenBank/DDBJ databases">
        <authorList>
            <person name="King G.J."/>
            <person name="Bancroft I."/>
            <person name="Baten A."/>
            <person name="Bloomfield J."/>
            <person name="Borpatragohain P."/>
            <person name="He Z."/>
            <person name="Irish N."/>
            <person name="Irwin J."/>
            <person name="Liu K."/>
            <person name="Mauleon R.P."/>
            <person name="Moore J."/>
            <person name="Morris R."/>
            <person name="Ostergaard L."/>
            <person name="Wang B."/>
            <person name="Wells R."/>
        </authorList>
    </citation>
    <scope>NUCLEOTIDE SEQUENCE [LARGE SCALE GENOMIC DNA]</scope>
    <source>
        <strain evidence="3">R-o-18</strain>
        <tissue evidence="3">Leaf</tissue>
    </source>
</reference>
<evidence type="ECO:0000313" key="4">
    <source>
        <dbReference type="Proteomes" id="UP000823674"/>
    </source>
</evidence>
<keyword evidence="4" id="KW-1185">Reference proteome</keyword>
<evidence type="ECO:0000256" key="2">
    <source>
        <dbReference type="ARBA" id="ARBA00023274"/>
    </source>
</evidence>
<comment type="caution">
    <text evidence="3">The sequence shown here is derived from an EMBL/GenBank/DDBJ whole genome shotgun (WGS) entry which is preliminary data.</text>
</comment>
<evidence type="ECO:0000313" key="3">
    <source>
        <dbReference type="EMBL" id="KAG5393738.1"/>
    </source>
</evidence>
<dbReference type="InterPro" id="IPR000754">
    <property type="entry name" value="Ribosomal_uS9"/>
</dbReference>
<dbReference type="InterPro" id="IPR020568">
    <property type="entry name" value="Ribosomal_Su5_D2-typ_SF"/>
</dbReference>
<evidence type="ECO:0000256" key="1">
    <source>
        <dbReference type="ARBA" id="ARBA00022980"/>
    </source>
</evidence>
<sequence length="213" mass="24958">MEEPKRWNMKEDENCEVANGFGASGDVKSNGCDMSKPWNLKEEDDDKVVFDTSCNMIVNFDNSVENVRRRRCLRRKRKRSLGSSKFNSLEGFSRVDGLPPLSEIENIRREKSSKNLQELRQNSRFDRRLPNQHCPCFIGKGKFLVKDEEFDVYFSILDHRAALLRPLVETKTLGSWNIKCIINSGGTMETRKLWGGRSMEKLRQQRFFQWVKR</sequence>
<dbReference type="Gene3D" id="3.30.230.10">
    <property type="match status" value="1"/>
</dbReference>
<proteinExistence type="predicted"/>
<dbReference type="Proteomes" id="UP000823674">
    <property type="component" value="Chromosome A06"/>
</dbReference>
<keyword evidence="1" id="KW-0689">Ribosomal protein</keyword>
<gene>
    <name evidence="3" type="primary">A06p034500.1_BraROA</name>
    <name evidence="3" type="ORF">IGI04_023701</name>
</gene>
<dbReference type="Pfam" id="PF00380">
    <property type="entry name" value="Ribosomal_S9"/>
    <property type="match status" value="1"/>
</dbReference>
<accession>A0ABQ7M4M8</accession>